<keyword evidence="1 7" id="KW-0597">Phosphoprotein</keyword>
<evidence type="ECO:0000256" key="1">
    <source>
        <dbReference type="ARBA" id="ARBA00022553"/>
    </source>
</evidence>
<evidence type="ECO:0000256" key="5">
    <source>
        <dbReference type="ARBA" id="ARBA00023015"/>
    </source>
</evidence>
<dbReference type="GO" id="GO:0000160">
    <property type="term" value="P:phosphorelay signal transduction system"/>
    <property type="evidence" value="ECO:0007669"/>
    <property type="project" value="UniProtKB-KW"/>
</dbReference>
<keyword evidence="4" id="KW-0902">Two-component regulatory system</keyword>
<proteinExistence type="predicted"/>
<name>A0A2S8FB13_9BACT</name>
<dbReference type="Gene3D" id="1.10.10.60">
    <property type="entry name" value="Homeodomain-like"/>
    <property type="match status" value="1"/>
</dbReference>
<evidence type="ECO:0000256" key="2">
    <source>
        <dbReference type="ARBA" id="ARBA00022741"/>
    </source>
</evidence>
<dbReference type="CDD" id="cd00009">
    <property type="entry name" value="AAA"/>
    <property type="match status" value="1"/>
</dbReference>
<dbReference type="InterPro" id="IPR011006">
    <property type="entry name" value="CheY-like_superfamily"/>
</dbReference>
<dbReference type="SMART" id="SM00448">
    <property type="entry name" value="REC"/>
    <property type="match status" value="1"/>
</dbReference>
<accession>A0A2S8FB13</accession>
<feature type="domain" description="Sigma-54 factor interaction" evidence="8">
    <location>
        <begin position="135"/>
        <end position="363"/>
    </location>
</feature>
<dbReference type="PANTHER" id="PTHR32071">
    <property type="entry name" value="TRANSCRIPTIONAL REGULATORY PROTEIN"/>
    <property type="match status" value="1"/>
</dbReference>
<dbReference type="AlphaFoldDB" id="A0A2S8FB13"/>
<feature type="modified residue" description="4-aspartylphosphate" evidence="7">
    <location>
        <position position="52"/>
    </location>
</feature>
<dbReference type="FunFam" id="3.40.50.2300:FF:000018">
    <property type="entry name" value="DNA-binding transcriptional regulator NtrC"/>
    <property type="match status" value="1"/>
</dbReference>
<reference evidence="10 11" key="1">
    <citation type="submission" date="2018-02" db="EMBL/GenBank/DDBJ databases">
        <title>Comparative genomes isolates from brazilian mangrove.</title>
        <authorList>
            <person name="Araujo J.E."/>
            <person name="Taketani R.G."/>
            <person name="Silva M.C.P."/>
            <person name="Loureco M.V."/>
            <person name="Andreote F.D."/>
        </authorList>
    </citation>
    <scope>NUCLEOTIDE SEQUENCE [LARGE SCALE GENOMIC DNA]</scope>
    <source>
        <strain evidence="10 11">Hex-1 MGV</strain>
    </source>
</reference>
<keyword evidence="2" id="KW-0547">Nucleotide-binding</keyword>
<evidence type="ECO:0000313" key="10">
    <source>
        <dbReference type="EMBL" id="PQO29341.1"/>
    </source>
</evidence>
<dbReference type="Gene3D" id="3.40.50.300">
    <property type="entry name" value="P-loop containing nucleotide triphosphate hydrolases"/>
    <property type="match status" value="1"/>
</dbReference>
<dbReference type="Pfam" id="PF02954">
    <property type="entry name" value="HTH_8"/>
    <property type="match status" value="1"/>
</dbReference>
<evidence type="ECO:0000259" key="9">
    <source>
        <dbReference type="PROSITE" id="PS50110"/>
    </source>
</evidence>
<dbReference type="InterPro" id="IPR003593">
    <property type="entry name" value="AAA+_ATPase"/>
</dbReference>
<dbReference type="RefSeq" id="WP_105332536.1">
    <property type="nucleotide sequence ID" value="NZ_PUHY01000015.1"/>
</dbReference>
<dbReference type="OrthoDB" id="7476585at2"/>
<dbReference type="Gene3D" id="3.40.50.2300">
    <property type="match status" value="1"/>
</dbReference>
<keyword evidence="6" id="KW-0804">Transcription</keyword>
<evidence type="ECO:0000256" key="6">
    <source>
        <dbReference type="ARBA" id="ARBA00023163"/>
    </source>
</evidence>
<dbReference type="GO" id="GO:0005524">
    <property type="term" value="F:ATP binding"/>
    <property type="evidence" value="ECO:0007669"/>
    <property type="project" value="UniProtKB-KW"/>
</dbReference>
<dbReference type="SMART" id="SM00382">
    <property type="entry name" value="AAA"/>
    <property type="match status" value="1"/>
</dbReference>
<protein>
    <submittedName>
        <fullName evidence="10">Sigma-54-dependent Fis family transcriptional regulator</fullName>
    </submittedName>
</protein>
<dbReference type="InterPro" id="IPR000641">
    <property type="entry name" value="CbxX/CfxQ"/>
</dbReference>
<dbReference type="SUPFAM" id="SSF52172">
    <property type="entry name" value="CheY-like"/>
    <property type="match status" value="1"/>
</dbReference>
<gene>
    <name evidence="10" type="ORF">C5Y83_24990</name>
</gene>
<dbReference type="Pfam" id="PF00158">
    <property type="entry name" value="Sigma54_activat"/>
    <property type="match status" value="1"/>
</dbReference>
<feature type="domain" description="Response regulatory" evidence="9">
    <location>
        <begin position="3"/>
        <end position="117"/>
    </location>
</feature>
<evidence type="ECO:0000256" key="3">
    <source>
        <dbReference type="ARBA" id="ARBA00022840"/>
    </source>
</evidence>
<dbReference type="InterPro" id="IPR058031">
    <property type="entry name" value="AAA_lid_NorR"/>
</dbReference>
<sequence length="473" mass="52931">MASIHVVDDESSICWAIEKLGTKLGHEVRVASTAEHGLELLAENHPDLMFLDVRLPGMSGLEALPKVKSIAPETPVVLITAFGDLEVAVEAVRQGTFDYLVKPFSIEDIQTVIERALAQKSSEEEVRPESVSAEMVGTSPAMQEVFKRIALASRSVAPIVIQGESGTGKELVAQAVHRYGPRHAYPFVAVNIASLAPSLIESELFGHVRGAFTHAVQEKRGLLQQANGGTLFLDEVAEIPLPTQAKLLRALEQREVIPVGGSAGEKVDFRVVCASHQDLSACVKQGTFRHDLLFRLNTFRIELPPLRERRDDIPPLVYHFLEQLEKEYGKPLRISPSAMQEMQQRPWYGNVRELRNAVEHAQILARHGLIEKEHLPEPVTKDWFYRSSNEDQSIDESLIRSIAAWTKQEASSRTTENLWARFQALAEKEMLQELLEQCDGQYLAISRILGIHRTTVKKKCEQYGLLSSEQQDE</sequence>
<dbReference type="Gene3D" id="1.10.8.60">
    <property type="match status" value="1"/>
</dbReference>
<dbReference type="InterPro" id="IPR002078">
    <property type="entry name" value="Sigma_54_int"/>
</dbReference>
<dbReference type="SUPFAM" id="SSF52540">
    <property type="entry name" value="P-loop containing nucleoside triphosphate hydrolases"/>
    <property type="match status" value="1"/>
</dbReference>
<dbReference type="InterPro" id="IPR025943">
    <property type="entry name" value="Sigma_54_int_dom_ATP-bd_2"/>
</dbReference>
<dbReference type="SUPFAM" id="SSF46689">
    <property type="entry name" value="Homeodomain-like"/>
    <property type="match status" value="1"/>
</dbReference>
<dbReference type="Proteomes" id="UP000238322">
    <property type="component" value="Unassembled WGS sequence"/>
</dbReference>
<dbReference type="Pfam" id="PF25601">
    <property type="entry name" value="AAA_lid_14"/>
    <property type="match status" value="1"/>
</dbReference>
<dbReference type="GO" id="GO:0006355">
    <property type="term" value="P:regulation of DNA-templated transcription"/>
    <property type="evidence" value="ECO:0007669"/>
    <property type="project" value="InterPro"/>
</dbReference>
<dbReference type="FunFam" id="3.40.50.300:FF:000006">
    <property type="entry name" value="DNA-binding transcriptional regulator NtrC"/>
    <property type="match status" value="1"/>
</dbReference>
<evidence type="ECO:0000256" key="7">
    <source>
        <dbReference type="PROSITE-ProRule" id="PRU00169"/>
    </source>
</evidence>
<dbReference type="PROSITE" id="PS00675">
    <property type="entry name" value="SIGMA54_INTERACT_1"/>
    <property type="match status" value="1"/>
</dbReference>
<evidence type="ECO:0000256" key="4">
    <source>
        <dbReference type="ARBA" id="ARBA00023012"/>
    </source>
</evidence>
<keyword evidence="3" id="KW-0067">ATP-binding</keyword>
<dbReference type="PRINTS" id="PR00819">
    <property type="entry name" value="CBXCFQXSUPER"/>
</dbReference>
<dbReference type="PROSITE" id="PS00676">
    <property type="entry name" value="SIGMA54_INTERACT_2"/>
    <property type="match status" value="1"/>
</dbReference>
<evidence type="ECO:0000259" key="8">
    <source>
        <dbReference type="PROSITE" id="PS50045"/>
    </source>
</evidence>
<dbReference type="PROSITE" id="PS50110">
    <property type="entry name" value="RESPONSE_REGULATORY"/>
    <property type="match status" value="1"/>
</dbReference>
<dbReference type="InterPro" id="IPR002197">
    <property type="entry name" value="HTH_Fis"/>
</dbReference>
<dbReference type="InterPro" id="IPR009057">
    <property type="entry name" value="Homeodomain-like_sf"/>
</dbReference>
<dbReference type="PROSITE" id="PS50045">
    <property type="entry name" value="SIGMA54_INTERACT_4"/>
    <property type="match status" value="1"/>
</dbReference>
<evidence type="ECO:0000313" key="11">
    <source>
        <dbReference type="Proteomes" id="UP000238322"/>
    </source>
</evidence>
<dbReference type="Pfam" id="PF00072">
    <property type="entry name" value="Response_reg"/>
    <property type="match status" value="1"/>
</dbReference>
<organism evidence="10 11">
    <name type="scientific">Blastopirellula marina</name>
    <dbReference type="NCBI Taxonomy" id="124"/>
    <lineage>
        <taxon>Bacteria</taxon>
        <taxon>Pseudomonadati</taxon>
        <taxon>Planctomycetota</taxon>
        <taxon>Planctomycetia</taxon>
        <taxon>Pirellulales</taxon>
        <taxon>Pirellulaceae</taxon>
        <taxon>Blastopirellula</taxon>
    </lineage>
</organism>
<dbReference type="InterPro" id="IPR027417">
    <property type="entry name" value="P-loop_NTPase"/>
</dbReference>
<dbReference type="InterPro" id="IPR001789">
    <property type="entry name" value="Sig_transdc_resp-reg_receiver"/>
</dbReference>
<comment type="caution">
    <text evidence="10">The sequence shown here is derived from an EMBL/GenBank/DDBJ whole genome shotgun (WGS) entry which is preliminary data.</text>
</comment>
<dbReference type="GO" id="GO:0043565">
    <property type="term" value="F:sequence-specific DNA binding"/>
    <property type="evidence" value="ECO:0007669"/>
    <property type="project" value="InterPro"/>
</dbReference>
<dbReference type="InterPro" id="IPR025662">
    <property type="entry name" value="Sigma_54_int_dom_ATP-bd_1"/>
</dbReference>
<keyword evidence="5" id="KW-0805">Transcription regulation</keyword>
<dbReference type="EMBL" id="PUHY01000015">
    <property type="protein sequence ID" value="PQO29341.1"/>
    <property type="molecule type" value="Genomic_DNA"/>
</dbReference>